<accession>A0A5P6VVD1</accession>
<name>A0A5P6VVD1_PSEXY</name>
<organism evidence="1 2">
    <name type="scientific">Pseudobutyrivibrio xylanivorans</name>
    <dbReference type="NCBI Taxonomy" id="185007"/>
    <lineage>
        <taxon>Bacteria</taxon>
        <taxon>Bacillati</taxon>
        <taxon>Bacillota</taxon>
        <taxon>Clostridia</taxon>
        <taxon>Lachnospirales</taxon>
        <taxon>Lachnospiraceae</taxon>
        <taxon>Pseudobutyrivibrio</taxon>
    </lineage>
</organism>
<protein>
    <submittedName>
        <fullName evidence="1">Uncharacterized protein</fullName>
    </submittedName>
</protein>
<keyword evidence="1" id="KW-0614">Plasmid</keyword>
<dbReference type="RefSeq" id="WP_151625936.1">
    <property type="nucleotide sequence ID" value="NZ_CP043029.1"/>
</dbReference>
<dbReference type="Proteomes" id="UP000327030">
    <property type="component" value="Plasmid pNP95"/>
</dbReference>
<dbReference type="EMBL" id="CP043029">
    <property type="protein sequence ID" value="QFJ56328.1"/>
    <property type="molecule type" value="Genomic_DNA"/>
</dbReference>
<geneLocation type="plasmid" evidence="2">
    <name>pnp95</name>
</geneLocation>
<dbReference type="AlphaFoldDB" id="A0A5P6VVD1"/>
<dbReference type="KEGG" id="pxv:FXF36_15535"/>
<evidence type="ECO:0000313" key="1">
    <source>
        <dbReference type="EMBL" id="QFJ56328.1"/>
    </source>
</evidence>
<evidence type="ECO:0000313" key="2">
    <source>
        <dbReference type="Proteomes" id="UP000327030"/>
    </source>
</evidence>
<proteinExistence type="predicted"/>
<gene>
    <name evidence="1" type="ORF">FXF36_15535</name>
</gene>
<reference evidence="2" key="1">
    <citation type="submission" date="2019-08" db="EMBL/GenBank/DDBJ databases">
        <title>Complete Genome Sequence of the Polysaccharide-Degrading Rumen Bacterium Pseudobutyrivibrio xylanivorans MA3014.</title>
        <authorList>
            <person name="Palevich N."/>
            <person name="Maclean P.H."/>
            <person name="Kelly W.J."/>
            <person name="Leahy S.C."/>
            <person name="Rakonjac J."/>
            <person name="Attwood G.T."/>
        </authorList>
    </citation>
    <scope>NUCLEOTIDE SEQUENCE [LARGE SCALE GENOMIC DNA]</scope>
    <source>
        <strain evidence="2">MA3014</strain>
        <plasmid evidence="2">pnp95</plasmid>
    </source>
</reference>
<sequence>MDISLRRLRRPLMDEKYLTVSDLKLGMRTTADQLSHIVNKYMILVYDNDDDDEGTLVFIGSRRNREYKKWFNQENQ</sequence>